<dbReference type="EMBL" id="AGYR01000029">
    <property type="protein sequence ID" value="ENZ13777.1"/>
    <property type="molecule type" value="Genomic_DNA"/>
</dbReference>
<reference evidence="4 5" key="1">
    <citation type="submission" date="2013-01" db="EMBL/GenBank/DDBJ databases">
        <title>The Genome Sequence of Clostridium clostridioforme 90A8.</title>
        <authorList>
            <consortium name="The Broad Institute Genome Sequencing Platform"/>
            <person name="Earl A."/>
            <person name="Ward D."/>
            <person name="Feldgarden M."/>
            <person name="Gevers D."/>
            <person name="Courvalin P."/>
            <person name="Lambert T."/>
            <person name="Walker B."/>
            <person name="Young S.K."/>
            <person name="Zeng Q."/>
            <person name="Gargeya S."/>
            <person name="Fitzgerald M."/>
            <person name="Haas B."/>
            <person name="Abouelleil A."/>
            <person name="Alvarado L."/>
            <person name="Arachchi H.M."/>
            <person name="Berlin A.M."/>
            <person name="Chapman S.B."/>
            <person name="Dewar J."/>
            <person name="Goldberg J."/>
            <person name="Griggs A."/>
            <person name="Gujja S."/>
            <person name="Hansen M."/>
            <person name="Howarth C."/>
            <person name="Imamovic A."/>
            <person name="Larimer J."/>
            <person name="McCowan C."/>
            <person name="Murphy C."/>
            <person name="Neiman D."/>
            <person name="Pearson M."/>
            <person name="Priest M."/>
            <person name="Roberts A."/>
            <person name="Saif S."/>
            <person name="Shea T."/>
            <person name="Sisk P."/>
            <person name="Sykes S."/>
            <person name="Wortman J."/>
            <person name="Nusbaum C."/>
            <person name="Birren B."/>
        </authorList>
    </citation>
    <scope>NUCLEOTIDE SEQUENCE [LARGE SCALE GENOMIC DNA]</scope>
    <source>
        <strain evidence="4 5">90A8</strain>
    </source>
</reference>
<dbReference type="PROSITE" id="PS51000">
    <property type="entry name" value="HTH_DEOR_2"/>
    <property type="match status" value="1"/>
</dbReference>
<protein>
    <recommendedName>
        <fullName evidence="3">HTH deoR-type domain-containing protein</fullName>
    </recommendedName>
</protein>
<name>A0A0E2HNX5_9FIRM</name>
<dbReference type="AlphaFoldDB" id="A0A0E2HNX5"/>
<keyword evidence="1" id="KW-0805">Transcription regulation</keyword>
<evidence type="ECO:0000313" key="5">
    <source>
        <dbReference type="Proteomes" id="UP000013085"/>
    </source>
</evidence>
<evidence type="ECO:0000259" key="3">
    <source>
        <dbReference type="PROSITE" id="PS51000"/>
    </source>
</evidence>
<organism evidence="4 5">
    <name type="scientific">[Clostridium] clostridioforme 90A8</name>
    <dbReference type="NCBI Taxonomy" id="999408"/>
    <lineage>
        <taxon>Bacteria</taxon>
        <taxon>Bacillati</taxon>
        <taxon>Bacillota</taxon>
        <taxon>Clostridia</taxon>
        <taxon>Lachnospirales</taxon>
        <taxon>Lachnospiraceae</taxon>
        <taxon>Enterocloster</taxon>
    </lineage>
</organism>
<accession>A0A0E2HNX5</accession>
<evidence type="ECO:0000256" key="1">
    <source>
        <dbReference type="ARBA" id="ARBA00023015"/>
    </source>
</evidence>
<dbReference type="SMART" id="SM01134">
    <property type="entry name" value="DeoRC"/>
    <property type="match status" value="1"/>
</dbReference>
<dbReference type="Gene3D" id="1.10.10.10">
    <property type="entry name" value="Winged helix-like DNA-binding domain superfamily/Winged helix DNA-binding domain"/>
    <property type="match status" value="1"/>
</dbReference>
<dbReference type="GeneID" id="57963376"/>
<dbReference type="InterPro" id="IPR036388">
    <property type="entry name" value="WH-like_DNA-bd_sf"/>
</dbReference>
<dbReference type="RefSeq" id="WP_002585806.1">
    <property type="nucleotide sequence ID" value="NZ_KB851021.1"/>
</dbReference>
<dbReference type="SUPFAM" id="SSF100950">
    <property type="entry name" value="NagB/RpiA/CoA transferase-like"/>
    <property type="match status" value="1"/>
</dbReference>
<dbReference type="Pfam" id="PF08220">
    <property type="entry name" value="HTH_DeoR"/>
    <property type="match status" value="1"/>
</dbReference>
<dbReference type="SUPFAM" id="SSF46785">
    <property type="entry name" value="Winged helix' DNA-binding domain"/>
    <property type="match status" value="1"/>
</dbReference>
<dbReference type="Proteomes" id="UP000013085">
    <property type="component" value="Unassembled WGS sequence"/>
</dbReference>
<evidence type="ECO:0000256" key="2">
    <source>
        <dbReference type="ARBA" id="ARBA00023163"/>
    </source>
</evidence>
<dbReference type="InterPro" id="IPR001034">
    <property type="entry name" value="DeoR_HTH"/>
</dbReference>
<sequence>MLKAERLQAIVDITNKEKIVTSEELMRQLNISKATARRDIEELSSQGLIQKTRGGAMSANHASLEPSFVKKKESNADEKARIAKAAREHICPGEKIILDSGTTVLELAKLVNDIPDLTVVTNDLHIASEVSIFPNVTLLMVGGVVRKGFNSTYGYFAEKMLGSISVNKTFLSIDAVDVEHGLLSYITDDTNIKKQYIKSGKEVILLCDHTKFRASAFINISQLDCINRIIVGRELDVEYVDRLESLGIEVELV</sequence>
<dbReference type="PANTHER" id="PTHR30363:SF44">
    <property type="entry name" value="AGA OPERON TRANSCRIPTIONAL REPRESSOR-RELATED"/>
    <property type="match status" value="1"/>
</dbReference>
<dbReference type="SMART" id="SM00420">
    <property type="entry name" value="HTH_DEOR"/>
    <property type="match status" value="1"/>
</dbReference>
<feature type="domain" description="HTH deoR-type" evidence="3">
    <location>
        <begin position="3"/>
        <end position="58"/>
    </location>
</feature>
<dbReference type="PANTHER" id="PTHR30363">
    <property type="entry name" value="HTH-TYPE TRANSCRIPTIONAL REGULATOR SRLR-RELATED"/>
    <property type="match status" value="1"/>
</dbReference>
<keyword evidence="2" id="KW-0804">Transcription</keyword>
<proteinExistence type="predicted"/>
<dbReference type="InterPro" id="IPR050313">
    <property type="entry name" value="Carb_Metab_HTH_regulators"/>
</dbReference>
<dbReference type="HOGENOM" id="CLU_060699_1_2_9"/>
<dbReference type="InterPro" id="IPR014036">
    <property type="entry name" value="DeoR-like_C"/>
</dbReference>
<dbReference type="GO" id="GO:0003700">
    <property type="term" value="F:DNA-binding transcription factor activity"/>
    <property type="evidence" value="ECO:0007669"/>
    <property type="project" value="InterPro"/>
</dbReference>
<dbReference type="InterPro" id="IPR036390">
    <property type="entry name" value="WH_DNA-bd_sf"/>
</dbReference>
<comment type="caution">
    <text evidence="4">The sequence shown here is derived from an EMBL/GenBank/DDBJ whole genome shotgun (WGS) entry which is preliminary data.</text>
</comment>
<dbReference type="Pfam" id="PF00455">
    <property type="entry name" value="DeoRC"/>
    <property type="match status" value="1"/>
</dbReference>
<gene>
    <name evidence="4" type="ORF">HMPREF1090_02672</name>
</gene>
<evidence type="ECO:0000313" key="4">
    <source>
        <dbReference type="EMBL" id="ENZ13777.1"/>
    </source>
</evidence>
<dbReference type="PATRIC" id="fig|999408.3.peg.2893"/>
<dbReference type="PRINTS" id="PR00037">
    <property type="entry name" value="HTHLACR"/>
</dbReference>
<dbReference type="InterPro" id="IPR037171">
    <property type="entry name" value="NagB/RpiA_transferase-like"/>
</dbReference>
<dbReference type="Gene3D" id="3.40.50.1360">
    <property type="match status" value="1"/>
</dbReference>